<evidence type="ECO:0000313" key="1">
    <source>
        <dbReference type="EMBL" id="SVB61154.1"/>
    </source>
</evidence>
<accession>A0A382FFR2</accession>
<reference evidence="1" key="1">
    <citation type="submission" date="2018-05" db="EMBL/GenBank/DDBJ databases">
        <authorList>
            <person name="Lanie J.A."/>
            <person name="Ng W.-L."/>
            <person name="Kazmierczak K.M."/>
            <person name="Andrzejewski T.M."/>
            <person name="Davidsen T.M."/>
            <person name="Wayne K.J."/>
            <person name="Tettelin H."/>
            <person name="Glass J.I."/>
            <person name="Rusch D."/>
            <person name="Podicherti R."/>
            <person name="Tsui H.-C.T."/>
            <person name="Winkler M.E."/>
        </authorList>
    </citation>
    <scope>NUCLEOTIDE SEQUENCE</scope>
</reference>
<gene>
    <name evidence="1" type="ORF">METZ01_LOCUS214008</name>
</gene>
<dbReference type="AlphaFoldDB" id="A0A382FFR2"/>
<sequence length="203" mass="23231">MKQSITGNAMFIKRTILPLTKQVGIKKVNVKNLPALDPDDKTRMELTFDLDKEQNDKLLALMKKKAGGKGTMKRKKLNLTVFKEKIKEMIKDELQSLTESKEAESKEKDYGFKSDVNKFKQEYATHQGKFKEKAMGLRERQQMMKAVGVVNEKIMGMIGELSKLPVEDALENVKKGHVNKYIRAIETLKGICEHNSGWLEENK</sequence>
<dbReference type="EMBL" id="UINC01049410">
    <property type="protein sequence ID" value="SVB61154.1"/>
    <property type="molecule type" value="Genomic_DNA"/>
</dbReference>
<protein>
    <submittedName>
        <fullName evidence="1">Uncharacterized protein</fullName>
    </submittedName>
</protein>
<organism evidence="1">
    <name type="scientific">marine metagenome</name>
    <dbReference type="NCBI Taxonomy" id="408172"/>
    <lineage>
        <taxon>unclassified sequences</taxon>
        <taxon>metagenomes</taxon>
        <taxon>ecological metagenomes</taxon>
    </lineage>
</organism>
<name>A0A382FFR2_9ZZZZ</name>
<proteinExistence type="predicted"/>